<reference evidence="2" key="1">
    <citation type="submission" date="2021-06" db="EMBL/GenBank/DDBJ databases">
        <authorList>
            <person name="Kallberg Y."/>
            <person name="Tangrot J."/>
            <person name="Rosling A."/>
        </authorList>
    </citation>
    <scope>NUCLEOTIDE SEQUENCE</scope>
    <source>
        <strain evidence="2">MT106</strain>
    </source>
</reference>
<name>A0A9N9DGK6_9GLOM</name>
<feature type="region of interest" description="Disordered" evidence="1">
    <location>
        <begin position="26"/>
        <end position="119"/>
    </location>
</feature>
<dbReference type="PANTHER" id="PTHR42090">
    <property type="match status" value="1"/>
</dbReference>
<feature type="compositionally biased region" description="Low complexity" evidence="1">
    <location>
        <begin position="37"/>
        <end position="48"/>
    </location>
</feature>
<dbReference type="PANTHER" id="PTHR42090:SF1">
    <property type="match status" value="1"/>
</dbReference>
<feature type="compositionally biased region" description="Polar residues" evidence="1">
    <location>
        <begin position="103"/>
        <end position="119"/>
    </location>
</feature>
<accession>A0A9N9DGK6</accession>
<organism evidence="2 3">
    <name type="scientific">Ambispora gerdemannii</name>
    <dbReference type="NCBI Taxonomy" id="144530"/>
    <lineage>
        <taxon>Eukaryota</taxon>
        <taxon>Fungi</taxon>
        <taxon>Fungi incertae sedis</taxon>
        <taxon>Mucoromycota</taxon>
        <taxon>Glomeromycotina</taxon>
        <taxon>Glomeromycetes</taxon>
        <taxon>Archaeosporales</taxon>
        <taxon>Ambisporaceae</taxon>
        <taxon>Ambispora</taxon>
    </lineage>
</organism>
<dbReference type="AlphaFoldDB" id="A0A9N9DGK6"/>
<sequence length="119" mass="13620">MVIITRNTLFYRSLIQNRRISNIIQHGIPNNQDTSGKSNHNNNKNNLRPPEKNEETFSGTTDEVAHKGASYDPKTIEPRQEIEKIKHENDENEDRNPLEWSAANKSISKNTGKRGNQPV</sequence>
<proteinExistence type="predicted"/>
<feature type="compositionally biased region" description="Polar residues" evidence="1">
    <location>
        <begin position="26"/>
        <end position="36"/>
    </location>
</feature>
<keyword evidence="3" id="KW-1185">Reference proteome</keyword>
<protein>
    <submittedName>
        <fullName evidence="2">5277_t:CDS:1</fullName>
    </submittedName>
</protein>
<gene>
    <name evidence="2" type="ORF">AGERDE_LOCUS10693</name>
</gene>
<dbReference type="EMBL" id="CAJVPL010003547">
    <property type="protein sequence ID" value="CAG8634739.1"/>
    <property type="molecule type" value="Genomic_DNA"/>
</dbReference>
<dbReference type="OrthoDB" id="2442568at2759"/>
<evidence type="ECO:0000256" key="1">
    <source>
        <dbReference type="SAM" id="MobiDB-lite"/>
    </source>
</evidence>
<evidence type="ECO:0000313" key="3">
    <source>
        <dbReference type="Proteomes" id="UP000789831"/>
    </source>
</evidence>
<dbReference type="Proteomes" id="UP000789831">
    <property type="component" value="Unassembled WGS sequence"/>
</dbReference>
<feature type="compositionally biased region" description="Basic and acidic residues" evidence="1">
    <location>
        <begin position="74"/>
        <end position="97"/>
    </location>
</feature>
<comment type="caution">
    <text evidence="2">The sequence shown here is derived from an EMBL/GenBank/DDBJ whole genome shotgun (WGS) entry which is preliminary data.</text>
</comment>
<evidence type="ECO:0000313" key="2">
    <source>
        <dbReference type="EMBL" id="CAG8634739.1"/>
    </source>
</evidence>